<dbReference type="GO" id="GO:0022857">
    <property type="term" value="F:transmembrane transporter activity"/>
    <property type="evidence" value="ECO:0007669"/>
    <property type="project" value="InterPro"/>
</dbReference>
<evidence type="ECO:0000256" key="4">
    <source>
        <dbReference type="ARBA" id="ARBA00022989"/>
    </source>
</evidence>
<dbReference type="InterPro" id="IPR020846">
    <property type="entry name" value="MFS_dom"/>
</dbReference>
<feature type="transmembrane region" description="Helical" evidence="7">
    <location>
        <begin position="140"/>
        <end position="159"/>
    </location>
</feature>
<dbReference type="PANTHER" id="PTHR23502:SF7">
    <property type="entry name" value="DRUG_PROTON ANTIPORTER YHK8-RELATED"/>
    <property type="match status" value="1"/>
</dbReference>
<dbReference type="Gene3D" id="1.20.1250.20">
    <property type="entry name" value="MFS general substrate transporter like domains"/>
    <property type="match status" value="1"/>
</dbReference>
<evidence type="ECO:0000256" key="6">
    <source>
        <dbReference type="SAM" id="MobiDB-lite"/>
    </source>
</evidence>
<feature type="transmembrane region" description="Helical" evidence="7">
    <location>
        <begin position="335"/>
        <end position="354"/>
    </location>
</feature>
<dbReference type="SUPFAM" id="SSF103473">
    <property type="entry name" value="MFS general substrate transporter"/>
    <property type="match status" value="1"/>
</dbReference>
<dbReference type="AlphaFoldDB" id="U4LL70"/>
<dbReference type="PROSITE" id="PS50850">
    <property type="entry name" value="MFS"/>
    <property type="match status" value="1"/>
</dbReference>
<dbReference type="OMA" id="WQAPIEK"/>
<evidence type="ECO:0000256" key="2">
    <source>
        <dbReference type="ARBA" id="ARBA00008335"/>
    </source>
</evidence>
<feature type="transmembrane region" description="Helical" evidence="7">
    <location>
        <begin position="104"/>
        <end position="128"/>
    </location>
</feature>
<dbReference type="OrthoDB" id="3561359at2759"/>
<feature type="transmembrane region" description="Helical" evidence="7">
    <location>
        <begin position="171"/>
        <end position="190"/>
    </location>
</feature>
<feature type="transmembrane region" description="Helical" evidence="7">
    <location>
        <begin position="414"/>
        <end position="433"/>
    </location>
</feature>
<comment type="subcellular location">
    <subcellularLocation>
        <location evidence="1">Membrane</location>
        <topology evidence="1">Multi-pass membrane protein</topology>
    </subcellularLocation>
</comment>
<feature type="compositionally biased region" description="Gly residues" evidence="6">
    <location>
        <begin position="21"/>
        <end position="31"/>
    </location>
</feature>
<dbReference type="CDD" id="cd17323">
    <property type="entry name" value="MFS_Tpo1_MDR_like"/>
    <property type="match status" value="1"/>
</dbReference>
<keyword evidence="3 7" id="KW-0812">Transmembrane</keyword>
<protein>
    <submittedName>
        <fullName evidence="9">Similar to Probable drug/proton antiporter YHK8 acc. no. P38776</fullName>
    </submittedName>
</protein>
<evidence type="ECO:0000256" key="3">
    <source>
        <dbReference type="ARBA" id="ARBA00022692"/>
    </source>
</evidence>
<organism evidence="9 10">
    <name type="scientific">Pyronema omphalodes (strain CBS 100304)</name>
    <name type="common">Pyronema confluens</name>
    <dbReference type="NCBI Taxonomy" id="1076935"/>
    <lineage>
        <taxon>Eukaryota</taxon>
        <taxon>Fungi</taxon>
        <taxon>Dikarya</taxon>
        <taxon>Ascomycota</taxon>
        <taxon>Pezizomycotina</taxon>
        <taxon>Pezizomycetes</taxon>
        <taxon>Pezizales</taxon>
        <taxon>Pyronemataceae</taxon>
        <taxon>Pyronema</taxon>
    </lineage>
</organism>
<feature type="transmembrane region" description="Helical" evidence="7">
    <location>
        <begin position="374"/>
        <end position="393"/>
    </location>
</feature>
<comment type="similarity">
    <text evidence="2">Belongs to the major facilitator superfamily.</text>
</comment>
<evidence type="ECO:0000259" key="8">
    <source>
        <dbReference type="PROSITE" id="PS50850"/>
    </source>
</evidence>
<dbReference type="eggNOG" id="KOG0255">
    <property type="taxonomic scope" value="Eukaryota"/>
</dbReference>
<dbReference type="InterPro" id="IPR011701">
    <property type="entry name" value="MFS"/>
</dbReference>
<evidence type="ECO:0000256" key="1">
    <source>
        <dbReference type="ARBA" id="ARBA00004141"/>
    </source>
</evidence>
<feature type="transmembrane region" description="Helical" evidence="7">
    <location>
        <begin position="439"/>
        <end position="465"/>
    </location>
</feature>
<dbReference type="GO" id="GO:0005886">
    <property type="term" value="C:plasma membrane"/>
    <property type="evidence" value="ECO:0007669"/>
    <property type="project" value="TreeGrafter"/>
</dbReference>
<dbReference type="EMBL" id="HF935907">
    <property type="protein sequence ID" value="CCX32849.1"/>
    <property type="molecule type" value="Genomic_DNA"/>
</dbReference>
<reference evidence="9 10" key="1">
    <citation type="journal article" date="2013" name="PLoS Genet.">
        <title>The genome and development-dependent transcriptomes of Pyronema confluens: a window into fungal evolution.</title>
        <authorList>
            <person name="Traeger S."/>
            <person name="Altegoer F."/>
            <person name="Freitag M."/>
            <person name="Gabaldon T."/>
            <person name="Kempken F."/>
            <person name="Kumar A."/>
            <person name="Marcet-Houben M."/>
            <person name="Poggeler S."/>
            <person name="Stajich J.E."/>
            <person name="Nowrousian M."/>
        </authorList>
    </citation>
    <scope>NUCLEOTIDE SEQUENCE [LARGE SCALE GENOMIC DNA]</scope>
    <source>
        <strain evidence="10">CBS 100304</strain>
        <tissue evidence="9">Vegetative mycelium</tissue>
    </source>
</reference>
<proteinExistence type="inferred from homology"/>
<dbReference type="PROSITE" id="PS00216">
    <property type="entry name" value="SUGAR_TRANSPORT_1"/>
    <property type="match status" value="1"/>
</dbReference>
<dbReference type="InterPro" id="IPR005829">
    <property type="entry name" value="Sugar_transporter_CS"/>
</dbReference>
<gene>
    <name evidence="9" type="ORF">PCON_13700</name>
</gene>
<accession>U4LL70</accession>
<evidence type="ECO:0000313" key="9">
    <source>
        <dbReference type="EMBL" id="CCX32849.1"/>
    </source>
</evidence>
<feature type="transmembrane region" description="Helical" evidence="7">
    <location>
        <begin position="507"/>
        <end position="529"/>
    </location>
</feature>
<feature type="compositionally biased region" description="Basic and acidic residues" evidence="6">
    <location>
        <begin position="37"/>
        <end position="70"/>
    </location>
</feature>
<feature type="transmembrane region" description="Helical" evidence="7">
    <location>
        <begin position="257"/>
        <end position="279"/>
    </location>
</feature>
<evidence type="ECO:0000256" key="5">
    <source>
        <dbReference type="ARBA" id="ARBA00023136"/>
    </source>
</evidence>
<feature type="region of interest" description="Disordered" evidence="6">
    <location>
        <begin position="1"/>
        <end position="88"/>
    </location>
</feature>
<keyword evidence="5 7" id="KW-0472">Membrane</keyword>
<dbReference type="STRING" id="1076935.U4LL70"/>
<dbReference type="GO" id="GO:0042908">
    <property type="term" value="P:xenobiotic transport"/>
    <property type="evidence" value="ECO:0007669"/>
    <property type="project" value="UniProtKB-ARBA"/>
</dbReference>
<dbReference type="PANTHER" id="PTHR23502">
    <property type="entry name" value="MAJOR FACILITATOR SUPERFAMILY"/>
    <property type="match status" value="1"/>
</dbReference>
<name>U4LL70_PYROM</name>
<evidence type="ECO:0000256" key="7">
    <source>
        <dbReference type="SAM" id="Phobius"/>
    </source>
</evidence>
<feature type="transmembrane region" description="Helical" evidence="7">
    <location>
        <begin position="472"/>
        <end position="495"/>
    </location>
</feature>
<dbReference type="InterPro" id="IPR036259">
    <property type="entry name" value="MFS_trans_sf"/>
</dbReference>
<dbReference type="GO" id="GO:0140115">
    <property type="term" value="P:export across plasma membrane"/>
    <property type="evidence" value="ECO:0007669"/>
    <property type="project" value="UniProtKB-ARBA"/>
</dbReference>
<dbReference type="Pfam" id="PF07690">
    <property type="entry name" value="MFS_1"/>
    <property type="match status" value="1"/>
</dbReference>
<keyword evidence="4 7" id="KW-1133">Transmembrane helix</keyword>
<dbReference type="FunFam" id="1.20.1250.20:FF:000082">
    <property type="entry name" value="MFS multidrug transporter, putative"/>
    <property type="match status" value="1"/>
</dbReference>
<evidence type="ECO:0000313" key="10">
    <source>
        <dbReference type="Proteomes" id="UP000018144"/>
    </source>
</evidence>
<feature type="domain" description="Major facilitator superfamily (MFS) profile" evidence="8">
    <location>
        <begin position="105"/>
        <end position="533"/>
    </location>
</feature>
<sequence>MTPTNHDEGPELQLQRTFSGDTGGCFGGDGGVLTEPTAHEGWCERTDTRDRRQREQRETEVDMEKQDAESVKTTSSDQEDEWEVRWEENDPENPRNLVKWRKWLCTYVVSSASLCVTCASSIYTSTYFQTEKEYGISKMLAISGLSLFVMGLGIGPMILAPLSEFYGRRPIYLASFSCFTLLLLPCALAPNITVLLIFRFFTGMAGSAFLSVAGGTVGDMFSGRELGAPMMIYTASPFVGPELGPLIGGFINQNANWRWTFWVMMIWSFFEFAAIYFFVPETYNPVLLRRRAVSLRQKSGDDRHYAPIERLNRSIPRTIAWSCLRPFQLLTFEPILLMLCIFTAILLGVLYLFFQAFPLVFSGVHGFDVQTTGLTFLGLFIGMVIGILSDPFWARMQAKLTARNNGVHEPEFRLLSGVLGGILVPIGIFWFSWTTFPSIHWIVPIIASVFFGVGTLLVFSAVFTFLVEAYPLYAASALAANSFVRSCFAAGFPLFSGVLYQKLGNQWAGSVLGFLCLVMAPTMAAFMVWGKKIRANSRFAGGRK</sequence>
<dbReference type="Proteomes" id="UP000018144">
    <property type="component" value="Unassembled WGS sequence"/>
</dbReference>
<keyword evidence="10" id="KW-1185">Reference proteome</keyword>